<accession>A0A9D1I2S6</accession>
<proteinExistence type="predicted"/>
<dbReference type="GO" id="GO:0003677">
    <property type="term" value="F:DNA binding"/>
    <property type="evidence" value="ECO:0007669"/>
    <property type="project" value="UniProtKB-KW"/>
</dbReference>
<reference evidence="2" key="1">
    <citation type="submission" date="2020-10" db="EMBL/GenBank/DDBJ databases">
        <authorList>
            <person name="Gilroy R."/>
        </authorList>
    </citation>
    <scope>NUCLEOTIDE SEQUENCE</scope>
    <source>
        <strain evidence="2">11300</strain>
    </source>
</reference>
<reference evidence="2" key="2">
    <citation type="journal article" date="2021" name="PeerJ">
        <title>Extensive microbial diversity within the chicken gut microbiome revealed by metagenomics and culture.</title>
        <authorList>
            <person name="Gilroy R."/>
            <person name="Ravi A."/>
            <person name="Getino M."/>
            <person name="Pursley I."/>
            <person name="Horton D.L."/>
            <person name="Alikhan N.F."/>
            <person name="Baker D."/>
            <person name="Gharbi K."/>
            <person name="Hall N."/>
            <person name="Watson M."/>
            <person name="Adriaenssens E.M."/>
            <person name="Foster-Nyarko E."/>
            <person name="Jarju S."/>
            <person name="Secka A."/>
            <person name="Antonio M."/>
            <person name="Oren A."/>
            <person name="Chaudhuri R.R."/>
            <person name="La Ragione R."/>
            <person name="Hildebrand F."/>
            <person name="Pallen M.J."/>
        </authorList>
    </citation>
    <scope>NUCLEOTIDE SEQUENCE</scope>
    <source>
        <strain evidence="2">11300</strain>
    </source>
</reference>
<name>A0A9D1I2S6_9FIRM</name>
<dbReference type="EMBL" id="DVMO01000044">
    <property type="protein sequence ID" value="HIU27316.1"/>
    <property type="molecule type" value="Genomic_DNA"/>
</dbReference>
<dbReference type="Proteomes" id="UP000824091">
    <property type="component" value="Unassembled WGS sequence"/>
</dbReference>
<dbReference type="GO" id="GO:0000156">
    <property type="term" value="F:phosphorelay response regulator activity"/>
    <property type="evidence" value="ECO:0007669"/>
    <property type="project" value="InterPro"/>
</dbReference>
<keyword evidence="2" id="KW-0238">DNA-binding</keyword>
<gene>
    <name evidence="2" type="ORF">IAD16_02900</name>
</gene>
<sequence length="109" mass="12938">MTKYIPVITRGYSRKVPVDDIMYLEQRQRKLAIVTGEETYLSYQRIENIEQLLDERFYHTLKKLVVNLDKITAAKDQSIIFQNGEMLMLGRESYVRTKQIYAAYLKNLL</sequence>
<dbReference type="Gene3D" id="2.40.50.1020">
    <property type="entry name" value="LytTr DNA-binding domain"/>
    <property type="match status" value="1"/>
</dbReference>
<dbReference type="AlphaFoldDB" id="A0A9D1I2S6"/>
<dbReference type="InterPro" id="IPR046947">
    <property type="entry name" value="LytR-like"/>
</dbReference>
<dbReference type="Pfam" id="PF04397">
    <property type="entry name" value="LytTR"/>
    <property type="match status" value="1"/>
</dbReference>
<dbReference type="SMART" id="SM00850">
    <property type="entry name" value="LytTR"/>
    <property type="match status" value="1"/>
</dbReference>
<evidence type="ECO:0000313" key="3">
    <source>
        <dbReference type="Proteomes" id="UP000824091"/>
    </source>
</evidence>
<organism evidence="2 3">
    <name type="scientific">Candidatus Fimisoma avicola</name>
    <dbReference type="NCBI Taxonomy" id="2840826"/>
    <lineage>
        <taxon>Bacteria</taxon>
        <taxon>Bacillati</taxon>
        <taxon>Bacillota</taxon>
        <taxon>Clostridia</taxon>
        <taxon>Eubacteriales</taxon>
        <taxon>Candidatus Fimisoma</taxon>
    </lineage>
</organism>
<dbReference type="PANTHER" id="PTHR37299:SF1">
    <property type="entry name" value="STAGE 0 SPORULATION PROTEIN A HOMOLOG"/>
    <property type="match status" value="1"/>
</dbReference>
<protein>
    <submittedName>
        <fullName evidence="2">LytTR family transcriptional regulator DNA-binding domain-containing protein</fullName>
    </submittedName>
</protein>
<comment type="caution">
    <text evidence="2">The sequence shown here is derived from an EMBL/GenBank/DDBJ whole genome shotgun (WGS) entry which is preliminary data.</text>
</comment>
<feature type="domain" description="HTH LytTR-type" evidence="1">
    <location>
        <begin position="11"/>
        <end position="102"/>
    </location>
</feature>
<evidence type="ECO:0000313" key="2">
    <source>
        <dbReference type="EMBL" id="HIU27316.1"/>
    </source>
</evidence>
<dbReference type="PANTHER" id="PTHR37299">
    <property type="entry name" value="TRANSCRIPTIONAL REGULATOR-RELATED"/>
    <property type="match status" value="1"/>
</dbReference>
<evidence type="ECO:0000259" key="1">
    <source>
        <dbReference type="SMART" id="SM00850"/>
    </source>
</evidence>
<dbReference type="InterPro" id="IPR007492">
    <property type="entry name" value="LytTR_DNA-bd_dom"/>
</dbReference>